<keyword evidence="2" id="KW-0808">Transferase</keyword>
<keyword evidence="7" id="KW-1185">Reference proteome</keyword>
<dbReference type="RefSeq" id="WP_143235280.1">
    <property type="nucleotide sequence ID" value="NZ_VJWL01000001.1"/>
</dbReference>
<dbReference type="Proteomes" id="UP000320359">
    <property type="component" value="Unassembled WGS sequence"/>
</dbReference>
<feature type="domain" description="HipA N-terminal subdomain 1" evidence="5">
    <location>
        <begin position="8"/>
        <end position="110"/>
    </location>
</feature>
<dbReference type="InterPro" id="IPR017508">
    <property type="entry name" value="HipA_N1"/>
</dbReference>
<sequence length="440" mass="48828">MQVNRVATVFVNSKRAGTLTEYRDSQNLSAREHYTFKYAAEYLTHGSPIGHYFPVTDAQYEFDALPPFFSNLLSEGWLRAHQAHKARLDKNDEFGLLCANGEELIGAVSVVAGEVDALPSDRIVQLPIPKPSTLRDKGVSIVGTSGSFNDYAIDHANGQSISGVQRKLMMKLEGSQLVPTVRGGQYIVKPAPEGVPHCPENEFFVMSLANKVGLNAADCGLVPFEDGELAYVTKRFDILNEKQRYFIEDGASLCLVHPKHKDSDALSYETVLKRLSNVAGKSKAVTLKLFLQVVFSYIVGNNDLHLKNFSMMRKPSGQGTTMDILTPVYDVLSLAPYPQFDSACFMSIGVLAIEEGDDGQFSDAYERFGYYTKHDFVQLGLNIGLPKALIEKQMKQLTTKILDVLESGFRTPIPDELYAKIIARIRERCGTLELMIPAEH</sequence>
<comment type="similarity">
    <text evidence="1">Belongs to the HipA Ser/Thr kinase family.</text>
</comment>
<evidence type="ECO:0000259" key="5">
    <source>
        <dbReference type="Pfam" id="PF13657"/>
    </source>
</evidence>
<dbReference type="EMBL" id="VJWL01000001">
    <property type="protein sequence ID" value="TRW50364.1"/>
    <property type="molecule type" value="Genomic_DNA"/>
</dbReference>
<proteinExistence type="inferred from homology"/>
<dbReference type="GO" id="GO:0004674">
    <property type="term" value="F:protein serine/threonine kinase activity"/>
    <property type="evidence" value="ECO:0007669"/>
    <property type="project" value="TreeGrafter"/>
</dbReference>
<dbReference type="Pfam" id="PF07804">
    <property type="entry name" value="HipA_C"/>
    <property type="match status" value="1"/>
</dbReference>
<gene>
    <name evidence="6" type="ORF">FM042_05910</name>
</gene>
<accession>A0A552X5S0</accession>
<evidence type="ECO:0000256" key="1">
    <source>
        <dbReference type="ARBA" id="ARBA00010164"/>
    </source>
</evidence>
<dbReference type="PANTHER" id="PTHR37419">
    <property type="entry name" value="SERINE/THREONINE-PROTEIN KINASE TOXIN HIPA"/>
    <property type="match status" value="1"/>
</dbReference>
<dbReference type="Pfam" id="PF13657">
    <property type="entry name" value="Couple_hipA"/>
    <property type="match status" value="1"/>
</dbReference>
<dbReference type="Gene3D" id="1.10.1070.20">
    <property type="match status" value="1"/>
</dbReference>
<dbReference type="GO" id="GO:0005829">
    <property type="term" value="C:cytosol"/>
    <property type="evidence" value="ECO:0007669"/>
    <property type="project" value="TreeGrafter"/>
</dbReference>
<evidence type="ECO:0000313" key="7">
    <source>
        <dbReference type="Proteomes" id="UP000320359"/>
    </source>
</evidence>
<evidence type="ECO:0000259" key="4">
    <source>
        <dbReference type="Pfam" id="PF07804"/>
    </source>
</evidence>
<dbReference type="NCBIfam" id="TIGR03071">
    <property type="entry name" value="couple_hipA"/>
    <property type="match status" value="1"/>
</dbReference>
<organism evidence="6 7">
    <name type="scientific">Aliidiomarina halalkaliphila</name>
    <dbReference type="NCBI Taxonomy" id="2593535"/>
    <lineage>
        <taxon>Bacteria</taxon>
        <taxon>Pseudomonadati</taxon>
        <taxon>Pseudomonadota</taxon>
        <taxon>Gammaproteobacteria</taxon>
        <taxon>Alteromonadales</taxon>
        <taxon>Idiomarinaceae</taxon>
        <taxon>Aliidiomarina</taxon>
    </lineage>
</organism>
<name>A0A552X5S0_9GAMM</name>
<comment type="caution">
    <text evidence="6">The sequence shown here is derived from an EMBL/GenBank/DDBJ whole genome shotgun (WGS) entry which is preliminary data.</text>
</comment>
<dbReference type="InterPro" id="IPR012893">
    <property type="entry name" value="HipA-like_C"/>
</dbReference>
<protein>
    <submittedName>
        <fullName evidence="6">Type II toxin-antitoxin system HipA family toxin</fullName>
    </submittedName>
</protein>
<keyword evidence="3" id="KW-0418">Kinase</keyword>
<feature type="domain" description="HipA-like C-terminal" evidence="4">
    <location>
        <begin position="160"/>
        <end position="401"/>
    </location>
</feature>
<evidence type="ECO:0000256" key="3">
    <source>
        <dbReference type="ARBA" id="ARBA00022777"/>
    </source>
</evidence>
<dbReference type="OrthoDB" id="9805913at2"/>
<evidence type="ECO:0000256" key="2">
    <source>
        <dbReference type="ARBA" id="ARBA00022679"/>
    </source>
</evidence>
<dbReference type="AlphaFoldDB" id="A0A552X5S0"/>
<dbReference type="InterPro" id="IPR052028">
    <property type="entry name" value="HipA_Ser/Thr_kinase"/>
</dbReference>
<evidence type="ECO:0000313" key="6">
    <source>
        <dbReference type="EMBL" id="TRW50364.1"/>
    </source>
</evidence>
<dbReference type="PANTHER" id="PTHR37419:SF6">
    <property type="entry name" value="KINASE HI_0665-RELATED"/>
    <property type="match status" value="1"/>
</dbReference>
<reference evidence="6 7" key="1">
    <citation type="submission" date="2019-07" db="EMBL/GenBank/DDBJ databases">
        <authorList>
            <person name="Yang M."/>
            <person name="Zhao D."/>
            <person name="Xiang H."/>
        </authorList>
    </citation>
    <scope>NUCLEOTIDE SEQUENCE [LARGE SCALE GENOMIC DNA]</scope>
    <source>
        <strain evidence="6 7">IM1326</strain>
    </source>
</reference>